<reference evidence="1 2" key="1">
    <citation type="submission" date="2019-07" db="EMBL/GenBank/DDBJ databases">
        <title>Genome sequencing of lignin-degrading bacterial isolates.</title>
        <authorList>
            <person name="Gladden J."/>
        </authorList>
    </citation>
    <scope>NUCLEOTIDE SEQUENCE [LARGE SCALE GENOMIC DNA]</scope>
    <source>
        <strain evidence="1 2">J11</strain>
    </source>
</reference>
<proteinExistence type="predicted"/>
<dbReference type="GO" id="GO:0005737">
    <property type="term" value="C:cytoplasm"/>
    <property type="evidence" value="ECO:0007669"/>
    <property type="project" value="TreeGrafter"/>
</dbReference>
<evidence type="ECO:0000313" key="1">
    <source>
        <dbReference type="EMBL" id="TWG78933.1"/>
    </source>
</evidence>
<sequence>MTAMPFDAAMPAARLVSSWHTGQRLVALPEAERPASLAQAYAVQAAMVDSLGDGVAGWKIAGASPRGLRGEGPLPVVGRVIASRVLPSDSGLTLPPDTTMTLEAEVAVRFARSVSPSREALDVGSMIEAAHVAIEVVCSRFFDRKAVGQPSFVADNAGFHALAVGERIPFDAESMFDEDAGLWRDGERVGASLNGDARTRPFQSLGFLWRELARQGLAIEAGAIVTTGTLCVPVDTAVKGRYEARVGGARVGVVLG</sequence>
<dbReference type="SUPFAM" id="SSF56529">
    <property type="entry name" value="FAH"/>
    <property type="match status" value="1"/>
</dbReference>
<dbReference type="OrthoDB" id="8961539at2"/>
<dbReference type="Gene3D" id="3.90.850.10">
    <property type="entry name" value="Fumarylacetoacetase-like, C-terminal domain"/>
    <property type="match status" value="1"/>
</dbReference>
<dbReference type="GO" id="GO:0008684">
    <property type="term" value="F:2-oxopent-4-enoate hydratase activity"/>
    <property type="evidence" value="ECO:0007669"/>
    <property type="project" value="TreeGrafter"/>
</dbReference>
<evidence type="ECO:0000313" key="2">
    <source>
        <dbReference type="Proteomes" id="UP000318141"/>
    </source>
</evidence>
<dbReference type="Proteomes" id="UP000318141">
    <property type="component" value="Unassembled WGS sequence"/>
</dbReference>
<dbReference type="InterPro" id="IPR036663">
    <property type="entry name" value="Fumarylacetoacetase_C_sf"/>
</dbReference>
<gene>
    <name evidence="1" type="ORF">L602_000800000020</name>
</gene>
<accession>A0A562B1G1</accession>
<organism evidence="1 2">
    <name type="scientific">Cupriavidus gilardii J11</name>
    <dbReference type="NCBI Taxonomy" id="936133"/>
    <lineage>
        <taxon>Bacteria</taxon>
        <taxon>Pseudomonadati</taxon>
        <taxon>Pseudomonadota</taxon>
        <taxon>Betaproteobacteria</taxon>
        <taxon>Burkholderiales</taxon>
        <taxon>Burkholderiaceae</taxon>
        <taxon>Cupriavidus</taxon>
    </lineage>
</organism>
<dbReference type="PANTHER" id="PTHR30143:SF0">
    <property type="entry name" value="2-KETO-4-PENTENOATE HYDRATASE"/>
    <property type="match status" value="1"/>
</dbReference>
<protein>
    <submittedName>
        <fullName evidence="1">2-keto-4-pentenoate hydratase</fullName>
    </submittedName>
</protein>
<dbReference type="AlphaFoldDB" id="A0A562B1G1"/>
<keyword evidence="2" id="KW-1185">Reference proteome</keyword>
<dbReference type="EMBL" id="VLJN01000066">
    <property type="protein sequence ID" value="TWG78933.1"/>
    <property type="molecule type" value="Genomic_DNA"/>
</dbReference>
<comment type="caution">
    <text evidence="1">The sequence shown here is derived from an EMBL/GenBank/DDBJ whole genome shotgun (WGS) entry which is preliminary data.</text>
</comment>
<dbReference type="InterPro" id="IPR050772">
    <property type="entry name" value="Hydratase-Decarb/MhpD_sf"/>
</dbReference>
<name>A0A562B1G1_9BURK</name>
<dbReference type="PANTHER" id="PTHR30143">
    <property type="entry name" value="ACID HYDRATASE"/>
    <property type="match status" value="1"/>
</dbReference>